<proteinExistence type="predicted"/>
<dbReference type="EMBL" id="CM026422">
    <property type="protein sequence ID" value="KAG0588519.1"/>
    <property type="molecule type" value="Genomic_DNA"/>
</dbReference>
<evidence type="ECO:0000313" key="2">
    <source>
        <dbReference type="EMBL" id="KAG0588519.1"/>
    </source>
</evidence>
<name>A0A8T0J063_CERPU</name>
<feature type="signal peptide" evidence="1">
    <location>
        <begin position="1"/>
        <end position="24"/>
    </location>
</feature>
<accession>A0A8T0J063</accession>
<keyword evidence="1" id="KW-0732">Signal</keyword>
<dbReference type="Proteomes" id="UP000822688">
    <property type="component" value="Chromosome 2"/>
</dbReference>
<comment type="caution">
    <text evidence="2">The sequence shown here is derived from an EMBL/GenBank/DDBJ whole genome shotgun (WGS) entry which is preliminary data.</text>
</comment>
<keyword evidence="3" id="KW-1185">Reference proteome</keyword>
<feature type="chain" id="PRO_5035905624" evidence="1">
    <location>
        <begin position="25"/>
        <end position="77"/>
    </location>
</feature>
<evidence type="ECO:0000313" key="3">
    <source>
        <dbReference type="Proteomes" id="UP000822688"/>
    </source>
</evidence>
<dbReference type="AlphaFoldDB" id="A0A8T0J063"/>
<sequence length="77" mass="8889">MKFLIMLILFLAVVLVEFPFLSFCHEICSEISGIWSPNSRFTDFDLNHIRGNCRSLFLCNIPTHEAKKLVPNCTNLE</sequence>
<gene>
    <name evidence="2" type="ORF">KC19_2G249400</name>
</gene>
<evidence type="ECO:0000256" key="1">
    <source>
        <dbReference type="SAM" id="SignalP"/>
    </source>
</evidence>
<organism evidence="2 3">
    <name type="scientific">Ceratodon purpureus</name>
    <name type="common">Fire moss</name>
    <name type="synonym">Dicranum purpureum</name>
    <dbReference type="NCBI Taxonomy" id="3225"/>
    <lineage>
        <taxon>Eukaryota</taxon>
        <taxon>Viridiplantae</taxon>
        <taxon>Streptophyta</taxon>
        <taxon>Embryophyta</taxon>
        <taxon>Bryophyta</taxon>
        <taxon>Bryophytina</taxon>
        <taxon>Bryopsida</taxon>
        <taxon>Dicranidae</taxon>
        <taxon>Pseudoditrichales</taxon>
        <taxon>Ditrichaceae</taxon>
        <taxon>Ceratodon</taxon>
    </lineage>
</organism>
<reference evidence="2" key="1">
    <citation type="submission" date="2020-06" db="EMBL/GenBank/DDBJ databases">
        <title>WGS assembly of Ceratodon purpureus strain R40.</title>
        <authorList>
            <person name="Carey S.B."/>
            <person name="Jenkins J."/>
            <person name="Shu S."/>
            <person name="Lovell J.T."/>
            <person name="Sreedasyam A."/>
            <person name="Maumus F."/>
            <person name="Tiley G.P."/>
            <person name="Fernandez-Pozo N."/>
            <person name="Barry K."/>
            <person name="Chen C."/>
            <person name="Wang M."/>
            <person name="Lipzen A."/>
            <person name="Daum C."/>
            <person name="Saski C.A."/>
            <person name="Payton A.C."/>
            <person name="Mcbreen J.C."/>
            <person name="Conrad R.E."/>
            <person name="Kollar L.M."/>
            <person name="Olsson S."/>
            <person name="Huttunen S."/>
            <person name="Landis J.B."/>
            <person name="Wickett N.J."/>
            <person name="Johnson M.G."/>
            <person name="Rensing S.A."/>
            <person name="Grimwood J."/>
            <person name="Schmutz J."/>
            <person name="Mcdaniel S.F."/>
        </authorList>
    </citation>
    <scope>NUCLEOTIDE SEQUENCE</scope>
    <source>
        <strain evidence="2">R40</strain>
    </source>
</reference>
<protein>
    <submittedName>
        <fullName evidence="2">Uncharacterized protein</fullName>
    </submittedName>
</protein>